<evidence type="ECO:0000313" key="1">
    <source>
        <dbReference type="EMBL" id="MDJ1172349.1"/>
    </source>
</evidence>
<sequence>MSEIQSPLKLDRGRIFPEVQWSEEKKAQWQAKRAEFHQSCQRIFEQVKAELIETHYNWYLAVEPQSQEYFLAKTEWEAISLSRAKYPHAPFHLFQVNETGICGAK</sequence>
<evidence type="ECO:0000313" key="2">
    <source>
        <dbReference type="Proteomes" id="UP001235303"/>
    </source>
</evidence>
<protein>
    <submittedName>
        <fullName evidence="1">Uncharacterized protein</fullName>
    </submittedName>
</protein>
<dbReference type="EMBL" id="JAQOSP010000149">
    <property type="protein sequence ID" value="MDJ1172349.1"/>
    <property type="molecule type" value="Genomic_DNA"/>
</dbReference>
<name>A0ABT7AZK3_9CYAN</name>
<reference evidence="1 2" key="1">
    <citation type="submission" date="2023-01" db="EMBL/GenBank/DDBJ databases">
        <title>Novel diversity within Roseofilum (Cyanobacteria; Desertifilaceae) from marine benthic mats with descriptions of four novel species.</title>
        <authorList>
            <person name="Wang Y."/>
            <person name="Berthold D.E."/>
            <person name="Hu J."/>
            <person name="Lefler F.W."/>
            <person name="Laughinghouse H.D. IV."/>
        </authorList>
    </citation>
    <scope>NUCLEOTIDE SEQUENCE [LARGE SCALE GENOMIC DNA]</scope>
    <source>
        <strain evidence="1 2">BLCC-M154</strain>
    </source>
</reference>
<gene>
    <name evidence="1" type="ORF">PMG71_23245</name>
</gene>
<dbReference type="Proteomes" id="UP001235303">
    <property type="component" value="Unassembled WGS sequence"/>
</dbReference>
<keyword evidence="2" id="KW-1185">Reference proteome</keyword>
<comment type="caution">
    <text evidence="1">The sequence shown here is derived from an EMBL/GenBank/DDBJ whole genome shotgun (WGS) entry which is preliminary data.</text>
</comment>
<accession>A0ABT7AZK3</accession>
<proteinExistence type="predicted"/>
<organism evidence="1 2">
    <name type="scientific">Roseofilum acuticapitatum BLCC-M154</name>
    <dbReference type="NCBI Taxonomy" id="3022444"/>
    <lineage>
        <taxon>Bacteria</taxon>
        <taxon>Bacillati</taxon>
        <taxon>Cyanobacteriota</taxon>
        <taxon>Cyanophyceae</taxon>
        <taxon>Desertifilales</taxon>
        <taxon>Desertifilaceae</taxon>
        <taxon>Roseofilum</taxon>
        <taxon>Roseofilum acuticapitatum</taxon>
    </lineage>
</organism>
<dbReference type="RefSeq" id="WP_283756098.1">
    <property type="nucleotide sequence ID" value="NZ_JAQOSP010000149.1"/>
</dbReference>